<dbReference type="GO" id="GO:0000166">
    <property type="term" value="F:nucleotide binding"/>
    <property type="evidence" value="ECO:0007669"/>
    <property type="project" value="InterPro"/>
</dbReference>
<comment type="similarity">
    <text evidence="1">Belongs to the Gfo/Idh/MocA family.</text>
</comment>
<feature type="domain" description="Gfo/Idh/MocA-like oxidoreductase N-terminal" evidence="3">
    <location>
        <begin position="1"/>
        <end position="116"/>
    </location>
</feature>
<dbReference type="InterPro" id="IPR000683">
    <property type="entry name" value="Gfo/Idh/MocA-like_OxRdtase_N"/>
</dbReference>
<dbReference type="InterPro" id="IPR055170">
    <property type="entry name" value="GFO_IDH_MocA-like_dom"/>
</dbReference>
<comment type="caution">
    <text evidence="5">The sequence shown here is derived from an EMBL/GenBank/DDBJ whole genome shotgun (WGS) entry which is preliminary data.</text>
</comment>
<organism evidence="5 6">
    <name type="scientific">Bifidobacterium choloepi</name>
    <dbReference type="NCBI Taxonomy" id="2614131"/>
    <lineage>
        <taxon>Bacteria</taxon>
        <taxon>Bacillati</taxon>
        <taxon>Actinomycetota</taxon>
        <taxon>Actinomycetes</taxon>
        <taxon>Bifidobacteriales</taxon>
        <taxon>Bifidobacteriaceae</taxon>
        <taxon>Bifidobacterium</taxon>
    </lineage>
</organism>
<evidence type="ECO:0000259" key="3">
    <source>
        <dbReference type="Pfam" id="PF01408"/>
    </source>
</evidence>
<dbReference type="Proteomes" id="UP000469292">
    <property type="component" value="Unassembled WGS sequence"/>
</dbReference>
<dbReference type="Pfam" id="PF22725">
    <property type="entry name" value="GFO_IDH_MocA_C3"/>
    <property type="match status" value="1"/>
</dbReference>
<evidence type="ECO:0000259" key="4">
    <source>
        <dbReference type="Pfam" id="PF22725"/>
    </source>
</evidence>
<dbReference type="EMBL" id="VYSG01000001">
    <property type="protein sequence ID" value="NEG69426.1"/>
    <property type="molecule type" value="Genomic_DNA"/>
</dbReference>
<dbReference type="PANTHER" id="PTHR22604">
    <property type="entry name" value="OXIDOREDUCTASES"/>
    <property type="match status" value="1"/>
</dbReference>
<name>A0A6I5MYY6_9BIFI</name>
<dbReference type="SUPFAM" id="SSF55347">
    <property type="entry name" value="Glyceraldehyde-3-phosphate dehydrogenase-like, C-terminal domain"/>
    <property type="match status" value="1"/>
</dbReference>
<accession>A0A6I5MYY6</accession>
<dbReference type="Gene3D" id="3.40.50.720">
    <property type="entry name" value="NAD(P)-binding Rossmann-like Domain"/>
    <property type="match status" value="1"/>
</dbReference>
<evidence type="ECO:0000256" key="1">
    <source>
        <dbReference type="ARBA" id="ARBA00010928"/>
    </source>
</evidence>
<evidence type="ECO:0000313" key="6">
    <source>
        <dbReference type="Proteomes" id="UP000469292"/>
    </source>
</evidence>
<dbReference type="SUPFAM" id="SSF51735">
    <property type="entry name" value="NAD(P)-binding Rossmann-fold domains"/>
    <property type="match status" value="1"/>
</dbReference>
<dbReference type="GO" id="GO:0016491">
    <property type="term" value="F:oxidoreductase activity"/>
    <property type="evidence" value="ECO:0007669"/>
    <property type="project" value="UniProtKB-KW"/>
</dbReference>
<evidence type="ECO:0000313" key="5">
    <source>
        <dbReference type="EMBL" id="NEG69426.1"/>
    </source>
</evidence>
<dbReference type="InterPro" id="IPR036291">
    <property type="entry name" value="NAD(P)-bd_dom_sf"/>
</dbReference>
<reference evidence="5 6" key="1">
    <citation type="submission" date="2019-09" db="EMBL/GenBank/DDBJ databases">
        <title>Phylogenetic characterization of a novel taxon of the genus Bifidobacterium: Bifidobacterium choloepi sp. nov.</title>
        <authorList>
            <person name="Modesto M."/>
            <person name="Satti M."/>
        </authorList>
    </citation>
    <scope>NUCLEOTIDE SEQUENCE [LARGE SCALE GENOMIC DNA]</scope>
    <source>
        <strain evidence="5 6">BRDM6</strain>
    </source>
</reference>
<dbReference type="Gene3D" id="3.30.360.10">
    <property type="entry name" value="Dihydrodipicolinate Reductase, domain 2"/>
    <property type="match status" value="1"/>
</dbReference>
<dbReference type="InterPro" id="IPR050984">
    <property type="entry name" value="Gfo/Idh/MocA_domain"/>
</dbReference>
<dbReference type="RefSeq" id="WP_163226993.1">
    <property type="nucleotide sequence ID" value="NZ_VYSG01000001.1"/>
</dbReference>
<dbReference type="PANTHER" id="PTHR22604:SF105">
    <property type="entry name" value="TRANS-1,2-DIHYDROBENZENE-1,2-DIOL DEHYDROGENASE"/>
    <property type="match status" value="1"/>
</dbReference>
<keyword evidence="6" id="KW-1185">Reference proteome</keyword>
<gene>
    <name evidence="5" type="ORF">F6S87_02050</name>
</gene>
<proteinExistence type="inferred from homology"/>
<keyword evidence="2" id="KW-0560">Oxidoreductase</keyword>
<feature type="domain" description="GFO/IDH/MocA-like oxidoreductase" evidence="4">
    <location>
        <begin position="133"/>
        <end position="250"/>
    </location>
</feature>
<evidence type="ECO:0000256" key="2">
    <source>
        <dbReference type="ARBA" id="ARBA00023002"/>
    </source>
</evidence>
<dbReference type="AlphaFoldDB" id="A0A6I5MYY6"/>
<dbReference type="Pfam" id="PF01408">
    <property type="entry name" value="GFO_IDH_MocA"/>
    <property type="match status" value="1"/>
</dbReference>
<sequence>MRIGFYGDGFIAGRVAATLAKMGDGYELYAVYGRSEGKARQFADKFGFRNVYTDEEAFFDDPAVDLVYVAVINSLHGTVATKAIEHGKATIVEKPYCMTAAEARDVFRLADEHGVFTTEADWTNYAPARFLVDDLLKSGKAGDIRRAETTMANNVFVDAHDRIVNKAEGGGALLEFGVYTIGDALMAHFGTSPAPVIESIRCDKIESGVDVRDWIELKFPGGPSCSVFHNVEQPRPFVKFANYYGTKGTVKVEGTSLVTGIVLEDLDGTVLERVPIPPMISGYEYEFEACRRALAAGALECVEQPHAMTLAVLDVMDALRERAGM</sequence>
<protein>
    <submittedName>
        <fullName evidence="5">Gfo/Idh/MocA family oxidoreductase</fullName>
    </submittedName>
</protein>